<proteinExistence type="predicted"/>
<feature type="non-terminal residue" evidence="1">
    <location>
        <position position="36"/>
    </location>
</feature>
<dbReference type="AlphaFoldDB" id="A0A543CBR0"/>
<sequence length="36" mass="3891">MAEHRSLPVPDGLEGERLDAALARLFGLSRSRAAEV</sequence>
<dbReference type="EMBL" id="VFOZ01000001">
    <property type="protein sequence ID" value="TQL94526.1"/>
    <property type="molecule type" value="Genomic_DNA"/>
</dbReference>
<reference evidence="1 2" key="1">
    <citation type="submission" date="2019-06" db="EMBL/GenBank/DDBJ databases">
        <title>Sequencing the genomes of 1000 actinobacteria strains.</title>
        <authorList>
            <person name="Klenk H.-P."/>
        </authorList>
    </citation>
    <scope>NUCLEOTIDE SEQUENCE [LARGE SCALE GENOMIC DNA]</scope>
    <source>
        <strain evidence="1 2">DSM 102200</strain>
    </source>
</reference>
<evidence type="ECO:0008006" key="3">
    <source>
        <dbReference type="Google" id="ProtNLM"/>
    </source>
</evidence>
<comment type="caution">
    <text evidence="1">The sequence shown here is derived from an EMBL/GenBank/DDBJ whole genome shotgun (WGS) entry which is preliminary data.</text>
</comment>
<accession>A0A543CBR0</accession>
<keyword evidence="2" id="KW-1185">Reference proteome</keyword>
<gene>
    <name evidence="1" type="ORF">FB559_0001</name>
</gene>
<protein>
    <recommendedName>
        <fullName evidence="3">RNA pseudouridine synthase</fullName>
    </recommendedName>
</protein>
<evidence type="ECO:0000313" key="2">
    <source>
        <dbReference type="Proteomes" id="UP000316096"/>
    </source>
</evidence>
<organism evidence="1 2">
    <name type="scientific">Actinoallomurus bryophytorum</name>
    <dbReference type="NCBI Taxonomy" id="1490222"/>
    <lineage>
        <taxon>Bacteria</taxon>
        <taxon>Bacillati</taxon>
        <taxon>Actinomycetota</taxon>
        <taxon>Actinomycetes</taxon>
        <taxon>Streptosporangiales</taxon>
        <taxon>Thermomonosporaceae</taxon>
        <taxon>Actinoallomurus</taxon>
    </lineage>
</organism>
<dbReference type="Proteomes" id="UP000316096">
    <property type="component" value="Unassembled WGS sequence"/>
</dbReference>
<name>A0A543CBR0_9ACTN</name>
<evidence type="ECO:0000313" key="1">
    <source>
        <dbReference type="EMBL" id="TQL94526.1"/>
    </source>
</evidence>